<evidence type="ECO:0000256" key="1">
    <source>
        <dbReference type="SAM" id="MobiDB-lite"/>
    </source>
</evidence>
<reference evidence="2" key="1">
    <citation type="submission" date="2022-06" db="EMBL/GenBank/DDBJ databases">
        <title>Draft genome sequence of Burkholderia glumae strain GR20004 isolated from rice panicle showing bacterial panicle blight.</title>
        <authorList>
            <person name="Choi S.Y."/>
            <person name="Lee Y.H."/>
        </authorList>
    </citation>
    <scope>NUCLEOTIDE SEQUENCE</scope>
    <source>
        <strain evidence="2">GR20004</strain>
    </source>
</reference>
<protein>
    <submittedName>
        <fullName evidence="2">Uncharacterized protein</fullName>
    </submittedName>
</protein>
<name>A0ABY5BD63_BURGL</name>
<dbReference type="EMBL" id="CP099587">
    <property type="protein sequence ID" value="USS44973.1"/>
    <property type="molecule type" value="Genomic_DNA"/>
</dbReference>
<evidence type="ECO:0000313" key="2">
    <source>
        <dbReference type="EMBL" id="USS44973.1"/>
    </source>
</evidence>
<dbReference type="Proteomes" id="UP001056386">
    <property type="component" value="Chromosome 1"/>
</dbReference>
<dbReference type="RefSeq" id="WP_173941200.1">
    <property type="nucleotide sequence ID" value="NZ_CP023203.1"/>
</dbReference>
<sequence length="168" mass="19041">MNLSDFSLGFLSASTALAALGFLAKTWIEKRIEFSVEHEYSKKLSDYENKNEIRLKAELVADLMAEWIRNEDSPDYYHRLNQLSLQAFLWLPPNLAQDLSDTLAHKTTSDDARTIIQKVRKHLLGDDDSLESNAVIIFRRRPMNSSDATKSVVGEASKNVTSDTHPET</sequence>
<keyword evidence="3" id="KW-1185">Reference proteome</keyword>
<evidence type="ECO:0000313" key="3">
    <source>
        <dbReference type="Proteomes" id="UP001056386"/>
    </source>
</evidence>
<gene>
    <name evidence="2" type="ORF">NFI99_25570</name>
</gene>
<accession>A0ABY5BD63</accession>
<proteinExistence type="predicted"/>
<feature type="compositionally biased region" description="Polar residues" evidence="1">
    <location>
        <begin position="158"/>
        <end position="168"/>
    </location>
</feature>
<organism evidence="2 3">
    <name type="scientific">Burkholderia glumae</name>
    <name type="common">Pseudomonas glumae</name>
    <dbReference type="NCBI Taxonomy" id="337"/>
    <lineage>
        <taxon>Bacteria</taxon>
        <taxon>Pseudomonadati</taxon>
        <taxon>Pseudomonadota</taxon>
        <taxon>Betaproteobacteria</taxon>
        <taxon>Burkholderiales</taxon>
        <taxon>Burkholderiaceae</taxon>
        <taxon>Burkholderia</taxon>
    </lineage>
</organism>
<feature type="region of interest" description="Disordered" evidence="1">
    <location>
        <begin position="147"/>
        <end position="168"/>
    </location>
</feature>